<dbReference type="KEGG" id="phm:PSMK_28170"/>
<evidence type="ECO:0000256" key="6">
    <source>
        <dbReference type="SAM" id="Coils"/>
    </source>
</evidence>
<evidence type="ECO:0000256" key="1">
    <source>
        <dbReference type="ARBA" id="ARBA00004167"/>
    </source>
</evidence>
<dbReference type="PANTHER" id="PTHR34478">
    <property type="entry name" value="PROTEIN LEMA"/>
    <property type="match status" value="1"/>
</dbReference>
<sequence>MGTTLIIVLVVAAVLLAILAFWAMGIYNRLTTLYERTKNGFAQIDVQLERRYDLIPNLVETAKGYMAHEKETLDAVTSARASATQARVHVAGDPTNGGAMQELGAAEGQLTQALGKLMMVSEAYPELKANQNMMQLTEELTSTENKVAFARQAYNDSVNSYQTYKKTIPPVLIAGVAGFQDAEYLEIEESVKREAPAVKF</sequence>
<evidence type="ECO:0000256" key="3">
    <source>
        <dbReference type="ARBA" id="ARBA00022692"/>
    </source>
</evidence>
<dbReference type="eggNOG" id="COG1704">
    <property type="taxonomic scope" value="Bacteria"/>
</dbReference>
<keyword evidence="9" id="KW-1185">Reference proteome</keyword>
<dbReference type="Pfam" id="PF04011">
    <property type="entry name" value="LemA"/>
    <property type="match status" value="1"/>
</dbReference>
<keyword evidence="3 7" id="KW-0812">Transmembrane</keyword>
<name>I0II88_PHYMF</name>
<dbReference type="SUPFAM" id="SSF140478">
    <property type="entry name" value="LemA-like"/>
    <property type="match status" value="1"/>
</dbReference>
<dbReference type="PATRIC" id="fig|1142394.8.peg.2913"/>
<comment type="similarity">
    <text evidence="2">Belongs to the LemA family.</text>
</comment>
<reference evidence="8 9" key="1">
    <citation type="submission" date="2012-02" db="EMBL/GenBank/DDBJ databases">
        <title>Complete genome sequence of Phycisphaera mikurensis NBRC 102666.</title>
        <authorList>
            <person name="Ankai A."/>
            <person name="Hosoyama A."/>
            <person name="Terui Y."/>
            <person name="Sekine M."/>
            <person name="Fukai R."/>
            <person name="Kato Y."/>
            <person name="Nakamura S."/>
            <person name="Yamada-Narita S."/>
            <person name="Kawakoshi A."/>
            <person name="Fukunaga Y."/>
            <person name="Yamazaki S."/>
            <person name="Fujita N."/>
        </authorList>
    </citation>
    <scope>NUCLEOTIDE SEQUENCE [LARGE SCALE GENOMIC DNA]</scope>
    <source>
        <strain evidence="9">NBRC 102666 / KCTC 22515 / FYK2301M01</strain>
    </source>
</reference>
<dbReference type="Proteomes" id="UP000007881">
    <property type="component" value="Chromosome"/>
</dbReference>
<protein>
    <submittedName>
        <fullName evidence="8">LemA family protein</fullName>
    </submittedName>
</protein>
<dbReference type="InterPro" id="IPR007156">
    <property type="entry name" value="MamQ_LemA"/>
</dbReference>
<gene>
    <name evidence="8" type="ordered locus">PSMK_28170</name>
</gene>
<feature type="transmembrane region" description="Helical" evidence="7">
    <location>
        <begin position="6"/>
        <end position="27"/>
    </location>
</feature>
<dbReference type="PANTHER" id="PTHR34478:SF2">
    <property type="entry name" value="MEMBRANE PROTEIN"/>
    <property type="match status" value="1"/>
</dbReference>
<evidence type="ECO:0000313" key="8">
    <source>
        <dbReference type="EMBL" id="BAM04976.1"/>
    </source>
</evidence>
<evidence type="ECO:0000256" key="7">
    <source>
        <dbReference type="SAM" id="Phobius"/>
    </source>
</evidence>
<feature type="coiled-coil region" evidence="6">
    <location>
        <begin position="126"/>
        <end position="153"/>
    </location>
</feature>
<dbReference type="AlphaFoldDB" id="I0II88"/>
<dbReference type="InterPro" id="IPR023353">
    <property type="entry name" value="LemA-like_dom_sf"/>
</dbReference>
<dbReference type="GO" id="GO:0016020">
    <property type="term" value="C:membrane"/>
    <property type="evidence" value="ECO:0007669"/>
    <property type="project" value="UniProtKB-SubCell"/>
</dbReference>
<organism evidence="8 9">
    <name type="scientific">Phycisphaera mikurensis (strain NBRC 102666 / KCTC 22515 / FYK2301M01)</name>
    <dbReference type="NCBI Taxonomy" id="1142394"/>
    <lineage>
        <taxon>Bacteria</taxon>
        <taxon>Pseudomonadati</taxon>
        <taxon>Planctomycetota</taxon>
        <taxon>Phycisphaerae</taxon>
        <taxon>Phycisphaerales</taxon>
        <taxon>Phycisphaeraceae</taxon>
        <taxon>Phycisphaera</taxon>
    </lineage>
</organism>
<dbReference type="HOGENOM" id="CLU_056714_2_1_0"/>
<keyword evidence="5 7" id="KW-0472">Membrane</keyword>
<accession>I0II88</accession>
<proteinExistence type="inferred from homology"/>
<evidence type="ECO:0000256" key="2">
    <source>
        <dbReference type="ARBA" id="ARBA00008854"/>
    </source>
</evidence>
<evidence type="ECO:0000313" key="9">
    <source>
        <dbReference type="Proteomes" id="UP000007881"/>
    </source>
</evidence>
<dbReference type="Gene3D" id="1.20.1440.20">
    <property type="entry name" value="LemA-like domain"/>
    <property type="match status" value="1"/>
</dbReference>
<evidence type="ECO:0000256" key="4">
    <source>
        <dbReference type="ARBA" id="ARBA00022989"/>
    </source>
</evidence>
<keyword evidence="4 7" id="KW-1133">Transmembrane helix</keyword>
<comment type="subcellular location">
    <subcellularLocation>
        <location evidence="1">Membrane</location>
        <topology evidence="1">Single-pass membrane protein</topology>
    </subcellularLocation>
</comment>
<keyword evidence="6" id="KW-0175">Coiled coil</keyword>
<dbReference type="RefSeq" id="WP_014438186.1">
    <property type="nucleotide sequence ID" value="NC_017080.1"/>
</dbReference>
<dbReference type="EMBL" id="AP012338">
    <property type="protein sequence ID" value="BAM04976.1"/>
    <property type="molecule type" value="Genomic_DNA"/>
</dbReference>
<evidence type="ECO:0000256" key="5">
    <source>
        <dbReference type="ARBA" id="ARBA00023136"/>
    </source>
</evidence>